<sequence length="93" mass="10481">MPPVAVDHSYVNLSKSEYDSQPSTSQPPVIPARRNKPIRTTDHIATSPVLPDIARRTKTASNIVEGQGRQKEDEEDTYNNQALSKFRKVVNYE</sequence>
<accession>A0A3S5B7J4</accession>
<dbReference type="EMBL" id="CAAALY010274304">
    <property type="protein sequence ID" value="VEL42417.1"/>
    <property type="molecule type" value="Genomic_DNA"/>
</dbReference>
<protein>
    <submittedName>
        <fullName evidence="2">Uncharacterized protein</fullName>
    </submittedName>
</protein>
<evidence type="ECO:0000313" key="3">
    <source>
        <dbReference type="Proteomes" id="UP000784294"/>
    </source>
</evidence>
<feature type="compositionally biased region" description="Polar residues" evidence="1">
    <location>
        <begin position="15"/>
        <end position="27"/>
    </location>
</feature>
<reference evidence="2" key="1">
    <citation type="submission" date="2018-11" db="EMBL/GenBank/DDBJ databases">
        <authorList>
            <consortium name="Pathogen Informatics"/>
        </authorList>
    </citation>
    <scope>NUCLEOTIDE SEQUENCE</scope>
</reference>
<evidence type="ECO:0000313" key="2">
    <source>
        <dbReference type="EMBL" id="VEL42417.1"/>
    </source>
</evidence>
<evidence type="ECO:0000256" key="1">
    <source>
        <dbReference type="SAM" id="MobiDB-lite"/>
    </source>
</evidence>
<proteinExistence type="predicted"/>
<feature type="region of interest" description="Disordered" evidence="1">
    <location>
        <begin position="15"/>
        <end position="39"/>
    </location>
</feature>
<name>A0A3S5B7J4_9PLAT</name>
<gene>
    <name evidence="2" type="ORF">PXEA_LOCUS35857</name>
</gene>
<dbReference type="AlphaFoldDB" id="A0A3S5B7J4"/>
<organism evidence="2 3">
    <name type="scientific">Protopolystoma xenopodis</name>
    <dbReference type="NCBI Taxonomy" id="117903"/>
    <lineage>
        <taxon>Eukaryota</taxon>
        <taxon>Metazoa</taxon>
        <taxon>Spiralia</taxon>
        <taxon>Lophotrochozoa</taxon>
        <taxon>Platyhelminthes</taxon>
        <taxon>Monogenea</taxon>
        <taxon>Polyopisthocotylea</taxon>
        <taxon>Polystomatidea</taxon>
        <taxon>Polystomatidae</taxon>
        <taxon>Protopolystoma</taxon>
    </lineage>
</organism>
<comment type="caution">
    <text evidence="2">The sequence shown here is derived from an EMBL/GenBank/DDBJ whole genome shotgun (WGS) entry which is preliminary data.</text>
</comment>
<dbReference type="Proteomes" id="UP000784294">
    <property type="component" value="Unassembled WGS sequence"/>
</dbReference>
<keyword evidence="3" id="KW-1185">Reference proteome</keyword>